<accession>A0A4S4DWC2</accession>
<evidence type="ECO:0000256" key="1">
    <source>
        <dbReference type="SAM" id="Coils"/>
    </source>
</evidence>
<dbReference type="Gene3D" id="3.40.395.10">
    <property type="entry name" value="Adenoviral Proteinase, Chain A"/>
    <property type="match status" value="1"/>
</dbReference>
<dbReference type="Proteomes" id="UP000306102">
    <property type="component" value="Unassembled WGS sequence"/>
</dbReference>
<protein>
    <recommendedName>
        <fullName evidence="4">Ubiquitin-like protease family profile domain-containing protein</fullName>
    </recommendedName>
</protein>
<dbReference type="AlphaFoldDB" id="A0A4S4DWC2"/>
<evidence type="ECO:0008006" key="4">
    <source>
        <dbReference type="Google" id="ProtNLM"/>
    </source>
</evidence>
<evidence type="ECO:0000313" key="2">
    <source>
        <dbReference type="EMBL" id="THG07085.1"/>
    </source>
</evidence>
<dbReference type="EMBL" id="SDRB02010274">
    <property type="protein sequence ID" value="THG07085.1"/>
    <property type="molecule type" value="Genomic_DNA"/>
</dbReference>
<dbReference type="SUPFAM" id="SSF54001">
    <property type="entry name" value="Cysteine proteinases"/>
    <property type="match status" value="1"/>
</dbReference>
<reference evidence="2 3" key="1">
    <citation type="journal article" date="2018" name="Proc. Natl. Acad. Sci. U.S.A.">
        <title>Draft genome sequence of Camellia sinensis var. sinensis provides insights into the evolution of the tea genome and tea quality.</title>
        <authorList>
            <person name="Wei C."/>
            <person name="Yang H."/>
            <person name="Wang S."/>
            <person name="Zhao J."/>
            <person name="Liu C."/>
            <person name="Gao L."/>
            <person name="Xia E."/>
            <person name="Lu Y."/>
            <person name="Tai Y."/>
            <person name="She G."/>
            <person name="Sun J."/>
            <person name="Cao H."/>
            <person name="Tong W."/>
            <person name="Gao Q."/>
            <person name="Li Y."/>
            <person name="Deng W."/>
            <person name="Jiang X."/>
            <person name="Wang W."/>
            <person name="Chen Q."/>
            <person name="Zhang S."/>
            <person name="Li H."/>
            <person name="Wu J."/>
            <person name="Wang P."/>
            <person name="Li P."/>
            <person name="Shi C."/>
            <person name="Zheng F."/>
            <person name="Jian J."/>
            <person name="Huang B."/>
            <person name="Shan D."/>
            <person name="Shi M."/>
            <person name="Fang C."/>
            <person name="Yue Y."/>
            <person name="Li F."/>
            <person name="Li D."/>
            <person name="Wei S."/>
            <person name="Han B."/>
            <person name="Jiang C."/>
            <person name="Yin Y."/>
            <person name="Xia T."/>
            <person name="Zhang Z."/>
            <person name="Bennetzen J.L."/>
            <person name="Zhao S."/>
            <person name="Wan X."/>
        </authorList>
    </citation>
    <scope>NUCLEOTIDE SEQUENCE [LARGE SCALE GENOMIC DNA]</scope>
    <source>
        <strain evidence="3">cv. Shuchazao</strain>
        <tissue evidence="2">Leaf</tissue>
    </source>
</reference>
<feature type="coiled-coil region" evidence="1">
    <location>
        <begin position="559"/>
        <end position="615"/>
    </location>
</feature>
<name>A0A4S4DWC2_CAMSN</name>
<evidence type="ECO:0000313" key="3">
    <source>
        <dbReference type="Proteomes" id="UP000306102"/>
    </source>
</evidence>
<dbReference type="InterPro" id="IPR038765">
    <property type="entry name" value="Papain-like_cys_pep_sf"/>
</dbReference>
<proteinExistence type="predicted"/>
<keyword evidence="3" id="KW-1185">Reference proteome</keyword>
<organism evidence="2 3">
    <name type="scientific">Camellia sinensis var. sinensis</name>
    <name type="common">China tea</name>
    <dbReference type="NCBI Taxonomy" id="542762"/>
    <lineage>
        <taxon>Eukaryota</taxon>
        <taxon>Viridiplantae</taxon>
        <taxon>Streptophyta</taxon>
        <taxon>Embryophyta</taxon>
        <taxon>Tracheophyta</taxon>
        <taxon>Spermatophyta</taxon>
        <taxon>Magnoliopsida</taxon>
        <taxon>eudicotyledons</taxon>
        <taxon>Gunneridae</taxon>
        <taxon>Pentapetalae</taxon>
        <taxon>asterids</taxon>
        <taxon>Ericales</taxon>
        <taxon>Theaceae</taxon>
        <taxon>Camellia</taxon>
    </lineage>
</organism>
<sequence length="815" mass="90185">MRPFMGHQNVSMHMSHQNAFRAVPYGSSGSFMGHQVIDACAEMLVSKQNVLSAGVVFAEKSYFFSSIYLGMVNNVNKTTRDRYLEANMRASVGCRFWHFPICHKSHWTLVVYDTEVGSWKHYNSIRPRPGSEDTHYNEALLLKGNVVNFVREKQLSSSGADVVLAQDRDCLLEVVTDSPQQRLDSPDCAIIVCYVMRQYVHHNGIKKTMEGTNCVKARATMVEAFVDVPTRGLQNVANAECGGIHHLFIKQVTVALMVRFVWHSMVVQVLFWDLVLIFGELCAHNDSRTYGNLERGIEEEERKGKRRSGSSRISSKLVKTLFLDAVRGTSPLDVEDAVKLLTLYTAAIRSALMGSIKELHRTPEKVTGCVVVLLYFLCEHTTLVDAANPNVFLRFLTWNVSALLTKMRTVTLTDGDTFQVTLPSFKSHIWLGRSQVTAYERSKLTGGCIEMELGDDDFVDMNDVYTLGNQGCEATSGIVKDANGDYGVLGDGVGNGVGVGAQLVYEQQRGKSNGVDEIAKGNVRCCSSGDGIPVTSNTDNAQRRIIVLEAELKAKDFVITKLEDQVAKFKKAIEQQASTLFVGFNDCLKLKEGEIAQLANVISDLKKKISRLEVQIEAKVGCTVRGSPHADVRGDDSDSFAFADEKNKEKVIHDVTQNAVGQFSFGSEAMGVVDVVGGANVVAKKCANGDVDVPDLQPVGGLSDEVRIETSLQNSFVRNIKGKMRREKKLPEFEYRMLRGRLRKVDSNDGQRVVGDDAPNCDIMLCDDVVNVDGIGKHEKKRSGFGLNNHLSVWKLVNETVKCKLSNAYNRDGDE</sequence>
<gene>
    <name evidence="2" type="ORF">TEA_023738</name>
</gene>
<keyword evidence="1" id="KW-0175">Coiled coil</keyword>
<comment type="caution">
    <text evidence="2">The sequence shown here is derived from an EMBL/GenBank/DDBJ whole genome shotgun (WGS) entry which is preliminary data.</text>
</comment>